<feature type="compositionally biased region" description="Basic and acidic residues" evidence="2">
    <location>
        <begin position="199"/>
        <end position="209"/>
    </location>
</feature>
<evidence type="ECO:0000256" key="2">
    <source>
        <dbReference type="SAM" id="MobiDB-lite"/>
    </source>
</evidence>
<organism evidence="4 5">
    <name type="scientific">Leishmania panamensis</name>
    <dbReference type="NCBI Taxonomy" id="5679"/>
    <lineage>
        <taxon>Eukaryota</taxon>
        <taxon>Discoba</taxon>
        <taxon>Euglenozoa</taxon>
        <taxon>Kinetoplastea</taxon>
        <taxon>Metakinetoplastina</taxon>
        <taxon>Trypanosomatida</taxon>
        <taxon>Trypanosomatidae</taxon>
        <taxon>Leishmaniinae</taxon>
        <taxon>Leishmania</taxon>
        <taxon>Leishmania guyanensis species complex</taxon>
    </lineage>
</organism>
<dbReference type="Proteomes" id="UP000063063">
    <property type="component" value="Chromosome 17"/>
</dbReference>
<dbReference type="VEuPathDB" id="TriTrypDB:LPAL13_170008900"/>
<dbReference type="KEGG" id="lpan:LPMP_170360"/>
<evidence type="ECO:0000259" key="3">
    <source>
        <dbReference type="PROSITE" id="PS50089"/>
    </source>
</evidence>
<dbReference type="AlphaFoldDB" id="A0A088RPA1"/>
<keyword evidence="1" id="KW-0479">Metal-binding</keyword>
<reference evidence="4 5" key="1">
    <citation type="journal article" date="2015" name="Sci. Rep.">
        <title>The genome of Leishmania panamensis: insights into genomics of the L. (Viannia) subgenus.</title>
        <authorList>
            <person name="Llanes A."/>
            <person name="Restrepo C.M."/>
            <person name="Vecchio G.D."/>
            <person name="Anguizola F.J."/>
            <person name="Lleonart R."/>
        </authorList>
    </citation>
    <scope>NUCLEOTIDE SEQUENCE [LARGE SCALE GENOMIC DNA]</scope>
    <source>
        <strain evidence="4 5">MHOM/PA/94/PSC-1</strain>
    </source>
</reference>
<evidence type="ECO:0000313" key="4">
    <source>
        <dbReference type="EMBL" id="AIN97074.1"/>
    </source>
</evidence>
<dbReference type="OrthoDB" id="8062037at2759"/>
<keyword evidence="1" id="KW-0863">Zinc-finger</keyword>
<dbReference type="InterPro" id="IPR013083">
    <property type="entry name" value="Znf_RING/FYVE/PHD"/>
</dbReference>
<accession>A0A088RPA1</accession>
<dbReference type="CDD" id="cd16448">
    <property type="entry name" value="RING-H2"/>
    <property type="match status" value="1"/>
</dbReference>
<sequence>MSFADAFRDAVGEISYTGDELIKALRAARAVLAWLPDDSHLEQEQRFERQSRRRLGKVIDILISESESSEDDSDSDDGRGTEWSRHTEAGEGTTGNTDAVSAVDEVAAPPSQFFTHAAQSSAAAAAQVAHHDRATQSIALALPEDPAAHLSASRGRLRNGSGFVSPVSLHSGHPLLRSEVASCDGSRTPAKAHERRQHRGESSEKRHGGLPDSWGDDDVHNASSASDTTTSLSSSSTDDDVEKRERVRQLELYDQDPSEWLRQLICLGAKLFGEQVEDYFHAVHTLIYYMAVRRKRVEQRSQYLRNRASRETAEGAAVQLADAASRAFSCASLSSCKVAAVASHEDGATTSANEGEVNAMESSNDDDEEEEDGEEVEGFYISREAKRSICVRLPDNAFRLRDSIHNFFFSCYASVVIQGSVSAAQVKQAAAEVVRICRGVLTWPRYPLNLREQWEVDRKEQLEQFLSKWRGEANGHLVTLMTAPPEAPTVMVRRARTQGEDGIGNLTATRSPPSTINLESIMADESSFLHDSSDDNEDGGSETALDPSSAKAPQQRQFLGPQTSDEEAITMATEFVRSLAPCSTRLARLVAGTVPGKGVDALLPCIEQPERRTFNDGFCRLAPYLSRKESDLITELMQLPLTEMPVVRGDDKGGHDQHALRAAEKAIVKHWASPTYDPRGGELTVLINPTNAFRLQLSNPIIFSLGGVQCDMCCVTERRVSFQAVLDSGVRSEVVLEYEGCIGYDVCVACSYYYYKSSEMRLLRAVHPNPHLRASFAFGRLSKVRVHSVHAFACTESEGDMTVEVVMGVSPYSVMPVGWVLPVDQLAELSAACPLLDEETELTTDVHASLPVPPHDWKRRCTVTNISNLFSGTGGCGDTAAAVAGASRQGVATGVAGNHLIDEADVCPICLQLLRSPLPVLRTLCGHSFHVECIGSHYHYKPTIVDGEVNENNGCPVCRCSEYMPPLTDADVMMRTNVYRLILRVPADEVAKGRDARAREWGGGCAVAVGTILTNDGVYHNASNIASCEAFYGVLPGFAFTRDATVGAKGMEATSPVVA</sequence>
<keyword evidence="1" id="KW-0862">Zinc</keyword>
<dbReference type="VEuPathDB" id="TriTrypDB:LPMP_170360"/>
<dbReference type="Pfam" id="PF13639">
    <property type="entry name" value="zf-RING_2"/>
    <property type="match status" value="1"/>
</dbReference>
<dbReference type="RefSeq" id="XP_010697727.1">
    <property type="nucleotide sequence ID" value="XM_010699425.1"/>
</dbReference>
<feature type="region of interest" description="Disordered" evidence="2">
    <location>
        <begin position="347"/>
        <end position="376"/>
    </location>
</feature>
<protein>
    <recommendedName>
        <fullName evidence="3">RING-type domain-containing protein</fullName>
    </recommendedName>
</protein>
<feature type="compositionally biased region" description="Acidic residues" evidence="2">
    <location>
        <begin position="363"/>
        <end position="376"/>
    </location>
</feature>
<feature type="compositionally biased region" description="Polar residues" evidence="2">
    <location>
        <begin position="551"/>
        <end position="563"/>
    </location>
</feature>
<dbReference type="PROSITE" id="PS50089">
    <property type="entry name" value="ZF_RING_2"/>
    <property type="match status" value="1"/>
</dbReference>
<evidence type="ECO:0000256" key="1">
    <source>
        <dbReference type="PROSITE-ProRule" id="PRU00175"/>
    </source>
</evidence>
<dbReference type="GO" id="GO:0008270">
    <property type="term" value="F:zinc ion binding"/>
    <property type="evidence" value="ECO:0007669"/>
    <property type="project" value="UniProtKB-KW"/>
</dbReference>
<feature type="region of interest" description="Disordered" evidence="2">
    <location>
        <begin position="528"/>
        <end position="563"/>
    </location>
</feature>
<dbReference type="GeneID" id="22573779"/>
<feature type="region of interest" description="Disordered" evidence="2">
    <location>
        <begin position="179"/>
        <end position="243"/>
    </location>
</feature>
<dbReference type="Gene3D" id="3.30.40.10">
    <property type="entry name" value="Zinc/RING finger domain, C3HC4 (zinc finger)"/>
    <property type="match status" value="1"/>
</dbReference>
<feature type="region of interest" description="Disordered" evidence="2">
    <location>
        <begin position="65"/>
        <end position="97"/>
    </location>
</feature>
<gene>
    <name evidence="4" type="ORF">LPMP_170360</name>
</gene>
<feature type="domain" description="RING-type" evidence="3">
    <location>
        <begin position="907"/>
        <end position="959"/>
    </location>
</feature>
<dbReference type="SUPFAM" id="SSF57850">
    <property type="entry name" value="RING/U-box"/>
    <property type="match status" value="1"/>
</dbReference>
<feature type="compositionally biased region" description="Basic and acidic residues" evidence="2">
    <location>
        <begin position="76"/>
        <end position="89"/>
    </location>
</feature>
<dbReference type="eggNOG" id="ENOG502SIN2">
    <property type="taxonomic scope" value="Eukaryota"/>
</dbReference>
<feature type="compositionally biased region" description="Low complexity" evidence="2">
    <location>
        <begin position="222"/>
        <end position="236"/>
    </location>
</feature>
<dbReference type="EMBL" id="CP009386">
    <property type="protein sequence ID" value="AIN97074.1"/>
    <property type="molecule type" value="Genomic_DNA"/>
</dbReference>
<proteinExistence type="predicted"/>
<dbReference type="InterPro" id="IPR001841">
    <property type="entry name" value="Znf_RING"/>
</dbReference>
<keyword evidence="5" id="KW-1185">Reference proteome</keyword>
<dbReference type="SMART" id="SM00184">
    <property type="entry name" value="RING"/>
    <property type="match status" value="1"/>
</dbReference>
<name>A0A088RPA1_LEIPA</name>
<evidence type="ECO:0000313" key="5">
    <source>
        <dbReference type="Proteomes" id="UP000063063"/>
    </source>
</evidence>